<dbReference type="InterPro" id="IPR050855">
    <property type="entry name" value="NDM-1-like"/>
</dbReference>
<gene>
    <name evidence="2" type="ORF">CUN50_02040</name>
</gene>
<dbReference type="AlphaFoldDB" id="A0A2M8PZE8"/>
<dbReference type="PANTHER" id="PTHR42951:SF4">
    <property type="entry name" value="ACYL-COENZYME A THIOESTERASE MBLAC2"/>
    <property type="match status" value="1"/>
</dbReference>
<accession>A0A2M8PZE8</accession>
<dbReference type="Pfam" id="PF00753">
    <property type="entry name" value="Lactamase_B"/>
    <property type="match status" value="1"/>
</dbReference>
<dbReference type="CDD" id="cd16282">
    <property type="entry name" value="metallo-hydrolase-like_MBL-fold"/>
    <property type="match status" value="1"/>
</dbReference>
<dbReference type="EMBL" id="PGTL01000006">
    <property type="protein sequence ID" value="PJF42922.1"/>
    <property type="molecule type" value="Genomic_DNA"/>
</dbReference>
<dbReference type="SUPFAM" id="SSF56281">
    <property type="entry name" value="Metallo-hydrolase/oxidoreductase"/>
    <property type="match status" value="1"/>
</dbReference>
<protein>
    <recommendedName>
        <fullName evidence="1">Metallo-beta-lactamase domain-containing protein</fullName>
    </recommendedName>
</protein>
<proteinExistence type="predicted"/>
<sequence length="299" mass="33803">MPNNPRPTRNKPMQRERVADDIYIFTSERYAQVTAGAVLSSEGAILIDTLLYPEETRQIKQFVEGRLGCPVRYVINTHYHADHTYGTYLFPNATVIAHKRCAELLNQRGRASLAQAQAALPELAEVRLVMPHLLIDDAPFSLTLGNKTLLLWHTPGHSPDSIVCLAREDRILFAADTVMALPYFVDGDYAAFLKTLESLQPNNFENIVQGHGEIILRGEIDEKIRSDIAYLRAVHKHAQIALTKDDPYAYLQSVDIERCGKSRVLLNGTAQQLHHDNLLRLFERLRKAEQPDSQPVETK</sequence>
<feature type="domain" description="Metallo-beta-lactamase" evidence="1">
    <location>
        <begin position="32"/>
        <end position="211"/>
    </location>
</feature>
<dbReference type="SMART" id="SM00849">
    <property type="entry name" value="Lactamase_B"/>
    <property type="match status" value="1"/>
</dbReference>
<reference evidence="2 3" key="1">
    <citation type="submission" date="2017-11" db="EMBL/GenBank/DDBJ databases">
        <title>Evolution of Phototrophy in the Chloroflexi Phylum Driven by Horizontal Gene Transfer.</title>
        <authorList>
            <person name="Ward L.M."/>
            <person name="Hemp J."/>
            <person name="Shih P.M."/>
            <person name="Mcglynn S.E."/>
            <person name="Fischer W."/>
        </authorList>
    </citation>
    <scope>NUCLEOTIDE SEQUENCE [LARGE SCALE GENOMIC DNA]</scope>
    <source>
        <strain evidence="2">CP1_1M</strain>
    </source>
</reference>
<evidence type="ECO:0000259" key="1">
    <source>
        <dbReference type="SMART" id="SM00849"/>
    </source>
</evidence>
<dbReference type="InterPro" id="IPR036866">
    <property type="entry name" value="RibonucZ/Hydroxyglut_hydro"/>
</dbReference>
<dbReference type="PANTHER" id="PTHR42951">
    <property type="entry name" value="METALLO-BETA-LACTAMASE DOMAIN-CONTAINING"/>
    <property type="match status" value="1"/>
</dbReference>
<name>A0A2M8PZE8_9CHLR</name>
<dbReference type="Gene3D" id="3.60.15.10">
    <property type="entry name" value="Ribonuclease Z/Hydroxyacylglutathione hydrolase-like"/>
    <property type="match status" value="1"/>
</dbReference>
<organism evidence="2 3">
    <name type="scientific">Candidatus Thermofonsia Clade 1 bacterium</name>
    <dbReference type="NCBI Taxonomy" id="2364210"/>
    <lineage>
        <taxon>Bacteria</taxon>
        <taxon>Bacillati</taxon>
        <taxon>Chloroflexota</taxon>
        <taxon>Candidatus Thermofontia</taxon>
        <taxon>Candidatus Thermofonsia Clade 1</taxon>
    </lineage>
</organism>
<dbReference type="Proteomes" id="UP000228947">
    <property type="component" value="Unassembled WGS sequence"/>
</dbReference>
<comment type="caution">
    <text evidence="2">The sequence shown here is derived from an EMBL/GenBank/DDBJ whole genome shotgun (WGS) entry which is preliminary data.</text>
</comment>
<evidence type="ECO:0000313" key="3">
    <source>
        <dbReference type="Proteomes" id="UP000228947"/>
    </source>
</evidence>
<dbReference type="InterPro" id="IPR001279">
    <property type="entry name" value="Metallo-B-lactamas"/>
</dbReference>
<evidence type="ECO:0000313" key="2">
    <source>
        <dbReference type="EMBL" id="PJF42922.1"/>
    </source>
</evidence>